<feature type="transmembrane region" description="Helical" evidence="7">
    <location>
        <begin position="474"/>
        <end position="499"/>
    </location>
</feature>
<dbReference type="Proteomes" id="UP000542776">
    <property type="component" value="Unassembled WGS sequence"/>
</dbReference>
<gene>
    <name evidence="9" type="ORF">GGR04_002302</name>
</gene>
<name>A0A7W6H3V7_9HYPH</name>
<feature type="transmembrane region" description="Helical" evidence="7">
    <location>
        <begin position="182"/>
        <end position="202"/>
    </location>
</feature>
<evidence type="ECO:0000256" key="3">
    <source>
        <dbReference type="ARBA" id="ARBA00022679"/>
    </source>
</evidence>
<organism evidence="9 10">
    <name type="scientific">Aureimonas pseudogalii</name>
    <dbReference type="NCBI Taxonomy" id="1744844"/>
    <lineage>
        <taxon>Bacteria</taxon>
        <taxon>Pseudomonadati</taxon>
        <taxon>Pseudomonadota</taxon>
        <taxon>Alphaproteobacteria</taxon>
        <taxon>Hyphomicrobiales</taxon>
        <taxon>Aurantimonadaceae</taxon>
        <taxon>Aureimonas</taxon>
    </lineage>
</organism>
<keyword evidence="5 7" id="KW-1133">Transmembrane helix</keyword>
<reference evidence="9 10" key="1">
    <citation type="submission" date="2020-08" db="EMBL/GenBank/DDBJ databases">
        <title>Genomic Encyclopedia of Type Strains, Phase IV (KMG-IV): sequencing the most valuable type-strain genomes for metagenomic binning, comparative biology and taxonomic classification.</title>
        <authorList>
            <person name="Goeker M."/>
        </authorList>
    </citation>
    <scope>NUCLEOTIDE SEQUENCE [LARGE SCALE GENOMIC DNA]</scope>
    <source>
        <strain evidence="9 10">DSM 102238</strain>
    </source>
</reference>
<dbReference type="RefSeq" id="WP_183200008.1">
    <property type="nucleotide sequence ID" value="NZ_JACIEK010000005.1"/>
</dbReference>
<accession>A0A7W6H3V7</accession>
<evidence type="ECO:0000256" key="5">
    <source>
        <dbReference type="ARBA" id="ARBA00022989"/>
    </source>
</evidence>
<dbReference type="Gene3D" id="3.90.550.10">
    <property type="entry name" value="Spore Coat Polysaccharide Biosynthesis Protein SpsA, Chain A"/>
    <property type="match status" value="1"/>
</dbReference>
<keyword evidence="6 7" id="KW-0472">Membrane</keyword>
<dbReference type="InterPro" id="IPR050321">
    <property type="entry name" value="Glycosyltr_2/OpgH_subfam"/>
</dbReference>
<feature type="transmembrane region" description="Helical" evidence="7">
    <location>
        <begin position="154"/>
        <end position="176"/>
    </location>
</feature>
<comment type="caution">
    <text evidence="9">The sequence shown here is derived from an EMBL/GenBank/DDBJ whole genome shotgun (WGS) entry which is preliminary data.</text>
</comment>
<keyword evidence="2" id="KW-0328">Glycosyltransferase</keyword>
<protein>
    <submittedName>
        <fullName evidence="9">Cellulose synthase/poly-beta-1,6-N-acetylglucosamine synthase-like glycosyltransferase</fullName>
    </submittedName>
</protein>
<evidence type="ECO:0000256" key="6">
    <source>
        <dbReference type="ARBA" id="ARBA00023136"/>
    </source>
</evidence>
<evidence type="ECO:0000256" key="2">
    <source>
        <dbReference type="ARBA" id="ARBA00022676"/>
    </source>
</evidence>
<evidence type="ECO:0000256" key="7">
    <source>
        <dbReference type="SAM" id="Phobius"/>
    </source>
</evidence>
<evidence type="ECO:0000256" key="4">
    <source>
        <dbReference type="ARBA" id="ARBA00022692"/>
    </source>
</evidence>
<dbReference type="GO" id="GO:0016757">
    <property type="term" value="F:glycosyltransferase activity"/>
    <property type="evidence" value="ECO:0007669"/>
    <property type="project" value="UniProtKB-KW"/>
</dbReference>
<evidence type="ECO:0000313" key="10">
    <source>
        <dbReference type="Proteomes" id="UP000542776"/>
    </source>
</evidence>
<dbReference type="InterPro" id="IPR029044">
    <property type="entry name" value="Nucleotide-diphossugar_trans"/>
</dbReference>
<keyword evidence="4 7" id="KW-0812">Transmembrane</keyword>
<dbReference type="GO" id="GO:0016020">
    <property type="term" value="C:membrane"/>
    <property type="evidence" value="ECO:0007669"/>
    <property type="project" value="UniProtKB-SubCell"/>
</dbReference>
<sequence>MGDRLGLGFRELAALRRRARHVGSSLDEEIVACGLASEEEMARAIAAVLGVPTGHIDSDATVLRDPRGEIQIGKRHLRTCDVSLTTRLFMAPPLEALDLVAGHLDADPALHGPVRIVTASEIRAAEAAVTCEERSTRARLSLAMDFNRWSARDVVSPLQAAVGALLTVGIAVAWFRVDHFGFALHVACTVSAFVFTMFRLCVLLSPGAPRPALALASAISDVDAVPRYSVLIALHREAAMAEPLVDAMARLDWPRSKLEVLFVCEASDPDTIAAVERAIAGEPNFSVIATPRTDPTTKPKALNFALPLARGEFLVLYDAEDRPDPRQLRQAFETFRTSSPDLACLQAPLTIRNAEAGWFQSLFAVEYAVLFRAVLPWLARHRLPIPLGGTSNHFRRAALVEAGGWDSHNVAEDADLGIRLARLGYRVGVITAPTSESAVGRWSDWRNQRTRWIKGWLQTWLVHMRAPRHMARDVGWRGFLMFQILFGGMIGASLMHVFFAMQLASSLATLANGGTVSLAHGLIAIADAGNVMLAYLVFLLLANRVLEPEERPLLGRLWSLWFYWLLASYAGIRAMFQLVRTPHLWEKTPHREIVAASPESR</sequence>
<feature type="transmembrane region" description="Helical" evidence="7">
    <location>
        <begin position="519"/>
        <end position="541"/>
    </location>
</feature>
<dbReference type="SUPFAM" id="SSF53448">
    <property type="entry name" value="Nucleotide-diphospho-sugar transferases"/>
    <property type="match status" value="1"/>
</dbReference>
<dbReference type="Pfam" id="PF13632">
    <property type="entry name" value="Glyco_trans_2_3"/>
    <property type="match status" value="1"/>
</dbReference>
<evidence type="ECO:0000259" key="8">
    <source>
        <dbReference type="Pfam" id="PF13632"/>
    </source>
</evidence>
<dbReference type="AlphaFoldDB" id="A0A7W6H3V7"/>
<dbReference type="EMBL" id="JACIEK010000005">
    <property type="protein sequence ID" value="MBB3998461.1"/>
    <property type="molecule type" value="Genomic_DNA"/>
</dbReference>
<feature type="transmembrane region" description="Helical" evidence="7">
    <location>
        <begin position="553"/>
        <end position="572"/>
    </location>
</feature>
<dbReference type="InterPro" id="IPR001173">
    <property type="entry name" value="Glyco_trans_2-like"/>
</dbReference>
<evidence type="ECO:0000313" key="9">
    <source>
        <dbReference type="EMBL" id="MBB3998461.1"/>
    </source>
</evidence>
<dbReference type="PANTHER" id="PTHR43867:SF2">
    <property type="entry name" value="CELLULOSE SYNTHASE CATALYTIC SUBUNIT A [UDP-FORMING]"/>
    <property type="match status" value="1"/>
</dbReference>
<keyword evidence="3 9" id="KW-0808">Transferase</keyword>
<proteinExistence type="predicted"/>
<dbReference type="PANTHER" id="PTHR43867">
    <property type="entry name" value="CELLULOSE SYNTHASE CATALYTIC SUBUNIT A [UDP-FORMING]"/>
    <property type="match status" value="1"/>
</dbReference>
<comment type="subcellular location">
    <subcellularLocation>
        <location evidence="1">Membrane</location>
        <topology evidence="1">Multi-pass membrane protein</topology>
    </subcellularLocation>
</comment>
<feature type="domain" description="Glycosyltransferase 2-like" evidence="8">
    <location>
        <begin position="315"/>
        <end position="504"/>
    </location>
</feature>
<keyword evidence="10" id="KW-1185">Reference proteome</keyword>
<evidence type="ECO:0000256" key="1">
    <source>
        <dbReference type="ARBA" id="ARBA00004141"/>
    </source>
</evidence>